<dbReference type="EMBL" id="BK015050">
    <property type="protein sequence ID" value="DAD88942.1"/>
    <property type="molecule type" value="Genomic_DNA"/>
</dbReference>
<evidence type="ECO:0000313" key="1">
    <source>
        <dbReference type="EMBL" id="DAD88942.1"/>
    </source>
</evidence>
<name>A0A8S5N2V9_9CAUD</name>
<organism evidence="1">
    <name type="scientific">Myoviridae sp. ctpiG4</name>
    <dbReference type="NCBI Taxonomy" id="2826698"/>
    <lineage>
        <taxon>Viruses</taxon>
        <taxon>Duplodnaviria</taxon>
        <taxon>Heunggongvirae</taxon>
        <taxon>Uroviricota</taxon>
        <taxon>Caudoviricetes</taxon>
    </lineage>
</organism>
<sequence length="35" mass="4029">MSPLDAFIQLHKSKRPVSMSLPAFCLHLIKEFNND</sequence>
<accession>A0A8S5N2V9</accession>
<protein>
    <submittedName>
        <fullName evidence="1">Uncharacterized protein</fullName>
    </submittedName>
</protein>
<proteinExistence type="predicted"/>
<reference evidence="1" key="1">
    <citation type="journal article" date="2021" name="Proc. Natl. Acad. Sci. U.S.A.">
        <title>A Catalog of Tens of Thousands of Viruses from Human Metagenomes Reveals Hidden Associations with Chronic Diseases.</title>
        <authorList>
            <person name="Tisza M.J."/>
            <person name="Buck C.B."/>
        </authorList>
    </citation>
    <scope>NUCLEOTIDE SEQUENCE</scope>
    <source>
        <strain evidence="1">CtpiG4</strain>
    </source>
</reference>